<dbReference type="Proteomes" id="UP001163166">
    <property type="component" value="Chromosome"/>
</dbReference>
<protein>
    <submittedName>
        <fullName evidence="1">Uncharacterized protein</fullName>
    </submittedName>
</protein>
<dbReference type="EMBL" id="CP076676">
    <property type="protein sequence ID" value="UYO37626.1"/>
    <property type="molecule type" value="Genomic_DNA"/>
</dbReference>
<organism evidence="1 2">
    <name type="scientific">Rhodopseudomonas palustris</name>
    <dbReference type="NCBI Taxonomy" id="1076"/>
    <lineage>
        <taxon>Bacteria</taxon>
        <taxon>Pseudomonadati</taxon>
        <taxon>Pseudomonadota</taxon>
        <taxon>Alphaproteobacteria</taxon>
        <taxon>Hyphomicrobiales</taxon>
        <taxon>Nitrobacteraceae</taxon>
        <taxon>Rhodopseudomonas</taxon>
    </lineage>
</organism>
<gene>
    <name evidence="1" type="ORF">KQX62_12775</name>
</gene>
<reference evidence="1" key="1">
    <citation type="journal article" date="2022" name="Biol. Control">
        <title>In silico genomic analysis of Rhodopseudomonas palustris strains revealed potential biocontrol agents and crop yield enhancers.</title>
        <authorList>
            <person name="Surachat K."/>
            <person name="Kantachote D."/>
            <person name="Deachamag P."/>
            <person name="Wonglapsuwan M."/>
        </authorList>
    </citation>
    <scope>NUCLEOTIDE SEQUENCE</scope>
    <source>
        <strain evidence="1">TLS06</strain>
    </source>
</reference>
<evidence type="ECO:0000313" key="2">
    <source>
        <dbReference type="Proteomes" id="UP001163166"/>
    </source>
</evidence>
<name>A0AAX3DTN3_RHOPL</name>
<dbReference type="AlphaFoldDB" id="A0AAX3DTN3"/>
<evidence type="ECO:0000313" key="1">
    <source>
        <dbReference type="EMBL" id="UYO37626.1"/>
    </source>
</evidence>
<accession>A0AAX3DTN3</accession>
<dbReference type="RefSeq" id="WP_264073410.1">
    <property type="nucleotide sequence ID" value="NZ_CP076676.1"/>
</dbReference>
<sequence>MIGVQNATSDSVISGLSSGSFAAPSAAASSRSGPATIVDLSDNAKAMLARNASDQVAAKKLAAQVDAFRSSNKGSAQSDKASSNNKSIFDQIHDLGNGLKGSKDQTSAGDSVLSGTPLWQQQGNADNIAILEAGAKLYNNAQAMQDLAKNGGQFASSTEGQVVSDDVMFVFATHSAIASHITALQDKGMTEQAQSLSDALQNGTLKFQKASDVPDLNMQSWAVHFADAGGGGTMGSTSVKPTGDTKAAIDGGKALALSMGNRGDFYVTW</sequence>
<proteinExistence type="predicted"/>